<dbReference type="Proteomes" id="UP000019374">
    <property type="component" value="Unassembled WGS sequence"/>
</dbReference>
<organism evidence="2 3">
    <name type="scientific">Ophiocordyceps sinensis (strain Co18 / CGMCC 3.14243)</name>
    <name type="common">Yarsagumba caterpillar fungus</name>
    <name type="synonym">Hirsutella sinensis</name>
    <dbReference type="NCBI Taxonomy" id="911162"/>
    <lineage>
        <taxon>Eukaryota</taxon>
        <taxon>Fungi</taxon>
        <taxon>Dikarya</taxon>
        <taxon>Ascomycota</taxon>
        <taxon>Pezizomycotina</taxon>
        <taxon>Sordariomycetes</taxon>
        <taxon>Hypocreomycetidae</taxon>
        <taxon>Hypocreales</taxon>
        <taxon>Ophiocordycipitaceae</taxon>
        <taxon>Ophiocordyceps</taxon>
    </lineage>
</organism>
<dbReference type="HOGENOM" id="CLU_921661_0_0_1"/>
<gene>
    <name evidence="2" type="ORF">OCS_02635</name>
</gene>
<feature type="coiled-coil region" evidence="1">
    <location>
        <begin position="177"/>
        <end position="218"/>
    </location>
</feature>
<accession>T5AIL3</accession>
<dbReference type="EMBL" id="KE652447">
    <property type="protein sequence ID" value="EQL01648.1"/>
    <property type="molecule type" value="Genomic_DNA"/>
</dbReference>
<evidence type="ECO:0000256" key="1">
    <source>
        <dbReference type="SAM" id="Coils"/>
    </source>
</evidence>
<reference evidence="2 3" key="1">
    <citation type="journal article" date="2013" name="Chin. Sci. Bull.">
        <title>Genome survey uncovers the secrets of sex and lifestyle in caterpillar fungus.</title>
        <authorList>
            <person name="Hu X."/>
            <person name="Zhang Y."/>
            <person name="Xiao G."/>
            <person name="Zheng P."/>
            <person name="Xia Y."/>
            <person name="Zhang X."/>
            <person name="St Leger R.J."/>
            <person name="Liu X."/>
            <person name="Wang C."/>
        </authorList>
    </citation>
    <scope>NUCLEOTIDE SEQUENCE [LARGE SCALE GENOMIC DNA]</scope>
    <source>
        <strain evidence="3">Co18 / CGMCC 3.14243</strain>
        <tissue evidence="2">Fruit-body</tissue>
    </source>
</reference>
<name>T5AIL3_OPHSC</name>
<dbReference type="eggNOG" id="ENOG502T05Z">
    <property type="taxonomic scope" value="Eukaryota"/>
</dbReference>
<sequence length="302" mass="33304">MTDSGTGSSSKLLQESLSFAGPLATGPHTPQGALSSSSAMLSVDFSTPLGGAARMERIKQMTQNHASCPLKTEYRILNGMLTRGPQLAFENSRHTQAILVKAQHALRRMPGVSSPEANELVSQLKAVGQMINQETSQLVDALMNVTLDQEETDKAIARMSIDANLAQAMTDDQAQTISDLRAEVKTEREKRARLEAEAKQALQRIEALGEELDRVRHHVVEERHESTPPDDLVQVGESACRQGSPQAIRRAQSLADNLRQMDRRIVSAAPAWLRDQRQEKQVVQQKTAGGQFHTMTRNLHML</sequence>
<evidence type="ECO:0000313" key="3">
    <source>
        <dbReference type="Proteomes" id="UP000019374"/>
    </source>
</evidence>
<dbReference type="OrthoDB" id="4203839at2759"/>
<protein>
    <submittedName>
        <fullName evidence="2">Uncharacterized protein</fullName>
    </submittedName>
</protein>
<evidence type="ECO:0000313" key="2">
    <source>
        <dbReference type="EMBL" id="EQL01648.1"/>
    </source>
</evidence>
<proteinExistence type="predicted"/>
<dbReference type="AlphaFoldDB" id="T5AIL3"/>
<keyword evidence="1" id="KW-0175">Coiled coil</keyword>